<gene>
    <name evidence="1" type="ORF">M8818_007565</name>
</gene>
<sequence length="285" mass="32840">MPSLPSYAEVADTKKDTHQMIDNHTRELLGAAIDDFPPEKPYSICTDAVRVTVERLPYYPKPGDRLLDPGTARATLAPTNESPHGTTEGDWARKHQHQTVVQQHASYWDRDNDGIIWPQDTYIGVRAWGWAIPLCLLATFIINVNLSYPTGTSWIPDPFFRIHLANLHKDKHGSDSMSFDNEGRFRPQNFEDFFAKYDKDGKGGVDVWDLFRAHKGQRMAFDFFGWSAAFLEWLATYLLLWPEDGVLRKDDVRMVFDGSMFQRKADEYAEKQKAKKQGRRPMRGR</sequence>
<organism evidence="1 2">
    <name type="scientific">Zalaria obscura</name>
    <dbReference type="NCBI Taxonomy" id="2024903"/>
    <lineage>
        <taxon>Eukaryota</taxon>
        <taxon>Fungi</taxon>
        <taxon>Dikarya</taxon>
        <taxon>Ascomycota</taxon>
        <taxon>Pezizomycotina</taxon>
        <taxon>Dothideomycetes</taxon>
        <taxon>Dothideomycetidae</taxon>
        <taxon>Dothideales</taxon>
        <taxon>Zalariaceae</taxon>
        <taxon>Zalaria</taxon>
    </lineage>
</organism>
<comment type="caution">
    <text evidence="1">The sequence shown here is derived from an EMBL/GenBank/DDBJ whole genome shotgun (WGS) entry which is preliminary data.</text>
</comment>
<accession>A0ACC3S4L3</accession>
<dbReference type="EMBL" id="JAMKPW020000043">
    <property type="protein sequence ID" value="KAK8194375.1"/>
    <property type="molecule type" value="Genomic_DNA"/>
</dbReference>
<reference evidence="1" key="1">
    <citation type="submission" date="2024-02" db="EMBL/GenBank/DDBJ databases">
        <title>Metagenome Assembled Genome of Zalaria obscura JY119.</title>
        <authorList>
            <person name="Vighnesh L."/>
            <person name="Jagadeeshwari U."/>
            <person name="Venkata Ramana C."/>
            <person name="Sasikala C."/>
        </authorList>
    </citation>
    <scope>NUCLEOTIDE SEQUENCE</scope>
    <source>
        <strain evidence="1">JY119</strain>
    </source>
</reference>
<proteinExistence type="predicted"/>
<evidence type="ECO:0000313" key="2">
    <source>
        <dbReference type="Proteomes" id="UP001320706"/>
    </source>
</evidence>
<evidence type="ECO:0000313" key="1">
    <source>
        <dbReference type="EMBL" id="KAK8194375.1"/>
    </source>
</evidence>
<keyword evidence="2" id="KW-1185">Reference proteome</keyword>
<dbReference type="Proteomes" id="UP001320706">
    <property type="component" value="Unassembled WGS sequence"/>
</dbReference>
<name>A0ACC3S4L3_9PEZI</name>
<protein>
    <submittedName>
        <fullName evidence="1">Uncharacterized protein</fullName>
    </submittedName>
</protein>